<keyword evidence="1" id="KW-0472">Membrane</keyword>
<protein>
    <recommendedName>
        <fullName evidence="2">DUF5671 domain-containing protein</fullName>
    </recommendedName>
</protein>
<feature type="domain" description="DUF5671" evidence="2">
    <location>
        <begin position="64"/>
        <end position="201"/>
    </location>
</feature>
<accession>A0A059FM58</accession>
<organism evidence="3 4">
    <name type="scientific">Hyphomonas johnsonii MHS-2</name>
    <dbReference type="NCBI Taxonomy" id="1280950"/>
    <lineage>
        <taxon>Bacteria</taxon>
        <taxon>Pseudomonadati</taxon>
        <taxon>Pseudomonadota</taxon>
        <taxon>Alphaproteobacteria</taxon>
        <taxon>Hyphomonadales</taxon>
        <taxon>Hyphomonadaceae</taxon>
        <taxon>Hyphomonas</taxon>
    </lineage>
</organism>
<evidence type="ECO:0000256" key="1">
    <source>
        <dbReference type="SAM" id="Phobius"/>
    </source>
</evidence>
<dbReference type="RefSeq" id="WP_035616964.1">
    <property type="nucleotide sequence ID" value="NZ_ARYK01000005.1"/>
</dbReference>
<dbReference type="OrthoDB" id="529444at2"/>
<comment type="caution">
    <text evidence="3">The sequence shown here is derived from an EMBL/GenBank/DDBJ whole genome shotgun (WGS) entry which is preliminary data.</text>
</comment>
<evidence type="ECO:0000313" key="4">
    <source>
        <dbReference type="Proteomes" id="UP000025171"/>
    </source>
</evidence>
<reference evidence="3 4" key="1">
    <citation type="journal article" date="2014" name="Antonie Van Leeuwenhoek">
        <title>Hyphomonas beringensis sp. nov. and Hyphomonas chukchiensis sp. nov., isolated from surface seawater of the Bering Sea and Chukchi Sea.</title>
        <authorList>
            <person name="Li C."/>
            <person name="Lai Q."/>
            <person name="Li G."/>
            <person name="Dong C."/>
            <person name="Wang J."/>
            <person name="Liao Y."/>
            <person name="Shao Z."/>
        </authorList>
    </citation>
    <scope>NUCLEOTIDE SEQUENCE [LARGE SCALE GENOMIC DNA]</scope>
    <source>
        <strain evidence="3 4">MHS-2</strain>
    </source>
</reference>
<feature type="transmembrane region" description="Helical" evidence="1">
    <location>
        <begin position="114"/>
        <end position="133"/>
    </location>
</feature>
<feature type="transmembrane region" description="Helical" evidence="1">
    <location>
        <begin position="182"/>
        <end position="203"/>
    </location>
</feature>
<proteinExistence type="predicted"/>
<dbReference type="eggNOG" id="ENOG503083Y">
    <property type="taxonomic scope" value="Bacteria"/>
</dbReference>
<dbReference type="Proteomes" id="UP000025171">
    <property type="component" value="Unassembled WGS sequence"/>
</dbReference>
<dbReference type="InterPro" id="IPR043728">
    <property type="entry name" value="DUF5671"/>
</dbReference>
<evidence type="ECO:0000313" key="3">
    <source>
        <dbReference type="EMBL" id="KCZ91697.1"/>
    </source>
</evidence>
<keyword evidence="1" id="KW-0812">Transmembrane</keyword>
<feature type="transmembrane region" description="Helical" evidence="1">
    <location>
        <begin position="154"/>
        <end position="176"/>
    </location>
</feature>
<name>A0A059FM58_9PROT</name>
<dbReference type="STRING" id="1280950.HJO_11287"/>
<dbReference type="EMBL" id="ARYK01000005">
    <property type="protein sequence ID" value="KCZ91697.1"/>
    <property type="molecule type" value="Genomic_DNA"/>
</dbReference>
<dbReference type="Pfam" id="PF18920">
    <property type="entry name" value="DUF5671"/>
    <property type="match status" value="1"/>
</dbReference>
<feature type="transmembrane region" description="Helical" evidence="1">
    <location>
        <begin position="65"/>
        <end position="94"/>
    </location>
</feature>
<evidence type="ECO:0000259" key="2">
    <source>
        <dbReference type="Pfam" id="PF18920"/>
    </source>
</evidence>
<sequence length="217" mass="24069">MADKTLVEFVKESLERGQSRTAIVDALAKAGWRKGEVDAALETFSDVVFPVAVPRPQPYLSAREAFFYLLFFILLGIVSYSLGSLLFALIEYAFPDKANPNDYRVLRLKSQVRSGVSGLLVATPIFLWLGYILRGARRRNPQMQRSRIRKWLTYISLVIAGCTLVGDGMSLVYNFLGGDLTVRFVLKSLVVAVIAGAIFTYFIGNAEKGDKGDVDSQ</sequence>
<dbReference type="PATRIC" id="fig|1280950.3.peg.2260"/>
<keyword evidence="4" id="KW-1185">Reference proteome</keyword>
<keyword evidence="1" id="KW-1133">Transmembrane helix</keyword>
<gene>
    <name evidence="3" type="ORF">HJO_11287</name>
</gene>
<dbReference type="AlphaFoldDB" id="A0A059FM58"/>